<proteinExistence type="predicted"/>
<keyword evidence="2" id="KW-1185">Reference proteome</keyword>
<reference evidence="1 2" key="1">
    <citation type="submission" date="2016-09" db="EMBL/GenBank/DDBJ databases">
        <authorList>
            <person name="Capua I."/>
            <person name="De Benedictis P."/>
            <person name="Joannis T."/>
            <person name="Lombin L.H."/>
            <person name="Cattoli G."/>
        </authorList>
    </citation>
    <scope>NUCLEOTIDE SEQUENCE [LARGE SCALE GENOMIC DNA]</scope>
    <source>
        <strain evidence="1 2">A7P-90m</strain>
    </source>
</reference>
<dbReference type="AlphaFoldDB" id="A0A1G6L2I8"/>
<evidence type="ECO:0000313" key="1">
    <source>
        <dbReference type="EMBL" id="SDC37298.1"/>
    </source>
</evidence>
<sequence>MKEEDYDYNLCYEDWLHYYRNALPSELVSAQESHYQELYYLYRVFTNVLRQFQPAAYQLMLTQFPRFKEETRPLVIDRLQNIINKTGQTFLLQLFLLIYEQRAGVNVHEKYPDFEKYQTTFNQNKKRDTMVENLRKAYPPCTDEEWFVFRDELNVTLDEHSQWKKTRELAYTNLLQDIVLSQFSLIDEINPDEWIIYALWLLEDYGDYYYECDFMCSFFDSKLPEEDIKLNRVVLHDKIMALIKERDNHNSRPIDK</sequence>
<dbReference type="Proteomes" id="UP000199452">
    <property type="component" value="Unassembled WGS sequence"/>
</dbReference>
<accession>A0A1G6L2I8</accession>
<name>A0A1G6L2I8_9BACT</name>
<dbReference type="EMBL" id="FMYP01000028">
    <property type="protein sequence ID" value="SDC37298.1"/>
    <property type="molecule type" value="Genomic_DNA"/>
</dbReference>
<organism evidence="1 2">
    <name type="scientific">Williamwhitmania taraxaci</name>
    <dbReference type="NCBI Taxonomy" id="1640674"/>
    <lineage>
        <taxon>Bacteria</taxon>
        <taxon>Pseudomonadati</taxon>
        <taxon>Bacteroidota</taxon>
        <taxon>Bacteroidia</taxon>
        <taxon>Bacteroidales</taxon>
        <taxon>Williamwhitmaniaceae</taxon>
        <taxon>Williamwhitmania</taxon>
    </lineage>
</organism>
<dbReference type="OrthoDB" id="1102063at2"/>
<dbReference type="RefSeq" id="WP_092438066.1">
    <property type="nucleotide sequence ID" value="NZ_FMYP01000028.1"/>
</dbReference>
<evidence type="ECO:0000313" key="2">
    <source>
        <dbReference type="Proteomes" id="UP000199452"/>
    </source>
</evidence>
<gene>
    <name evidence="1" type="ORF">SAMN05216323_102832</name>
</gene>
<protein>
    <submittedName>
        <fullName evidence="1">Uncharacterized protein</fullName>
    </submittedName>
</protein>